<evidence type="ECO:0000259" key="6">
    <source>
        <dbReference type="Pfam" id="PF03633"/>
    </source>
</evidence>
<dbReference type="InterPro" id="IPR012341">
    <property type="entry name" value="6hp_glycosidase-like_sf"/>
</dbReference>
<keyword evidence="8" id="KW-0378">Hydrolase</keyword>
<dbReference type="PANTHER" id="PTHR11051">
    <property type="entry name" value="GLYCOSYL HYDROLASE-RELATED"/>
    <property type="match status" value="1"/>
</dbReference>
<dbReference type="InterPro" id="IPR017045">
    <property type="entry name" value="Malt_Pase/Glycosyl_Hdrlase"/>
</dbReference>
<protein>
    <submittedName>
        <fullName evidence="8">Family 65 glycosyl hydrolase</fullName>
    </submittedName>
</protein>
<evidence type="ECO:0000256" key="1">
    <source>
        <dbReference type="ARBA" id="ARBA00006768"/>
    </source>
</evidence>
<evidence type="ECO:0000313" key="8">
    <source>
        <dbReference type="EMBL" id="PGF36575.1"/>
    </source>
</evidence>
<keyword evidence="2" id="KW-0326">Glycosidase</keyword>
<dbReference type="Gene3D" id="2.60.420.10">
    <property type="entry name" value="Maltose phosphorylase, domain 3"/>
    <property type="match status" value="1"/>
</dbReference>
<comment type="similarity">
    <text evidence="1">Belongs to the glycosyl hydrolase 65 family.</text>
</comment>
<organism evidence="8 9">
    <name type="scientific">Cutibacterium acnes</name>
    <name type="common">Propionibacterium acnes</name>
    <dbReference type="NCBI Taxonomy" id="1747"/>
    <lineage>
        <taxon>Bacteria</taxon>
        <taxon>Bacillati</taxon>
        <taxon>Actinomycetota</taxon>
        <taxon>Actinomycetes</taxon>
        <taxon>Propionibacteriales</taxon>
        <taxon>Propionibacteriaceae</taxon>
        <taxon>Cutibacterium</taxon>
    </lineage>
</organism>
<evidence type="ECO:0000256" key="4">
    <source>
        <dbReference type="PIRSR" id="PIRSR036289-51"/>
    </source>
</evidence>
<comment type="caution">
    <text evidence="8">The sequence shown here is derived from an EMBL/GenBank/DDBJ whole genome shotgun (WGS) entry which is preliminary data.</text>
</comment>
<dbReference type="PIRSF" id="PIRSF036289">
    <property type="entry name" value="Glycosyl_hydrolase_malt_phosph"/>
    <property type="match status" value="1"/>
</dbReference>
<dbReference type="GO" id="GO:0030246">
    <property type="term" value="F:carbohydrate binding"/>
    <property type="evidence" value="ECO:0007669"/>
    <property type="project" value="InterPro"/>
</dbReference>
<evidence type="ECO:0000259" key="7">
    <source>
        <dbReference type="Pfam" id="PF03636"/>
    </source>
</evidence>
<evidence type="ECO:0000256" key="2">
    <source>
        <dbReference type="ARBA" id="ARBA00023295"/>
    </source>
</evidence>
<sequence length="835" mass="94359">MTRTGTDPMDRWRFPDDPWAIVETAPSTDDLGTTETLFSIGNGYLGMRGNPSEGRDSFSHGTYINGFHEIWDIHHAENAYGFARTGQTIVNVPDAKLMKLYVDDEPLLLSINEIQSYKRWIDFREGVLRRELVWRTPAGKLLRVATSRMVSFTHRHMALISIEVTMLEGDAPIVISSQILNRQDGMDEYHARPDDIEKTADPRQARKFADKVLIPEKDWHSDRRMILGFRTARSGMTLAVGADHEIITENEYAALIDTEPGMGKRVYRVEATQGRPIRIDKAVAYHTSRGVPVHELFDRVRRSLDRVREQGHNVYYDEQRAWLDDYWATADVEVEGAPTGIQQAVRWNLFQIAQASARADQLGIPAKGVTGSGYEGHYFWDTEVYVIPMLTYTHPRIAENALRFRVNTLPQARRRAKELSERGALFPWRTITGEEASAYYAAGTAQYHINADIVHAIMNHARATEDKNFLFRDAAPVLVETARMWADLGFWRINGGREFHIHGVTGPDEYTTVVNNNLYTNVMARANLIDAAGVIRRMRDEDPLWYEHLCSELDLTEDEVGGWEECAAGMVIPFDDTFGIHPQDDQFLSRELWDLKNTPDNKRPLLLHYHPLVIYRFQVLKQADVVLALFLQGDQFTQAVKLADFEYYDPITTGDSSLSAVVQSVMAAEVGHQEMAMGYFLDALFCDLADTHHNASDGVHVASTGGVWGCLVHGFVGMRNDRENLRFDPRLPAQWTSIKHHMLIGDSHMLVFLERDAITFQILSGHDRDVTVRGELYHIGVEPVRVPLSDQGPLRPSLRVTHPISGLRRADGSLITAEVPGSIAETIVSSPISTS</sequence>
<dbReference type="SUPFAM" id="SSF48208">
    <property type="entry name" value="Six-hairpin glycosidases"/>
    <property type="match status" value="1"/>
</dbReference>
<dbReference type="InterPro" id="IPR005195">
    <property type="entry name" value="Glyco_hydro_65_M"/>
</dbReference>
<feature type="domain" description="Glycoside hydrolase family 65 C-terminal" evidence="6">
    <location>
        <begin position="718"/>
        <end position="777"/>
    </location>
</feature>
<dbReference type="Pfam" id="PF03632">
    <property type="entry name" value="Glyco_hydro_65m"/>
    <property type="match status" value="1"/>
</dbReference>
<dbReference type="PANTHER" id="PTHR11051:SF13">
    <property type="entry name" value="GLYCOSYL TRANSFERASE"/>
    <property type="match status" value="1"/>
</dbReference>
<evidence type="ECO:0000259" key="5">
    <source>
        <dbReference type="Pfam" id="PF03632"/>
    </source>
</evidence>
<dbReference type="RefSeq" id="WP_098691040.1">
    <property type="nucleotide sequence ID" value="NZ_JANDKO010000001.1"/>
</dbReference>
<feature type="domain" description="Glycoside hydrolase family 65 central catalytic" evidence="5">
    <location>
        <begin position="346"/>
        <end position="708"/>
    </location>
</feature>
<dbReference type="Gene3D" id="1.50.10.10">
    <property type="match status" value="1"/>
</dbReference>
<dbReference type="Pfam" id="PF03633">
    <property type="entry name" value="Glyco_hydro_65C"/>
    <property type="match status" value="1"/>
</dbReference>
<dbReference type="GO" id="GO:0016757">
    <property type="term" value="F:glycosyltransferase activity"/>
    <property type="evidence" value="ECO:0007669"/>
    <property type="project" value="UniProtKB-ARBA"/>
</dbReference>
<feature type="binding site" evidence="4">
    <location>
        <begin position="380"/>
        <end position="381"/>
    </location>
    <ligand>
        <name>substrate</name>
    </ligand>
</feature>
<dbReference type="InterPro" id="IPR011013">
    <property type="entry name" value="Gal_mutarotase_sf_dom"/>
</dbReference>
<dbReference type="Gene3D" id="2.70.98.40">
    <property type="entry name" value="Glycoside hydrolase, family 65, N-terminal domain"/>
    <property type="match status" value="1"/>
</dbReference>
<dbReference type="EMBL" id="MVCE01000001">
    <property type="protein sequence ID" value="PGF36575.1"/>
    <property type="molecule type" value="Genomic_DNA"/>
</dbReference>
<evidence type="ECO:0000256" key="3">
    <source>
        <dbReference type="PIRSR" id="PIRSR036289-50"/>
    </source>
</evidence>
<dbReference type="InterPro" id="IPR037018">
    <property type="entry name" value="GH65_N"/>
</dbReference>
<gene>
    <name evidence="8" type="ORF">B1B09_02885</name>
</gene>
<accession>A0AA44QLJ6</accession>
<proteinExistence type="inferred from homology"/>
<feature type="active site" description="Proton donor" evidence="3">
    <location>
        <position position="509"/>
    </location>
</feature>
<dbReference type="InterPro" id="IPR005196">
    <property type="entry name" value="Glyco_hydro_65_N"/>
</dbReference>
<dbReference type="GO" id="GO:0004553">
    <property type="term" value="F:hydrolase activity, hydrolyzing O-glycosyl compounds"/>
    <property type="evidence" value="ECO:0007669"/>
    <property type="project" value="TreeGrafter"/>
</dbReference>
<dbReference type="InterPro" id="IPR008928">
    <property type="entry name" value="6-hairpin_glycosidase_sf"/>
</dbReference>
<dbReference type="GO" id="GO:0005975">
    <property type="term" value="P:carbohydrate metabolic process"/>
    <property type="evidence" value="ECO:0007669"/>
    <property type="project" value="InterPro"/>
</dbReference>
<dbReference type="Pfam" id="PF03636">
    <property type="entry name" value="Glyco_hydro_65N"/>
    <property type="match status" value="1"/>
</dbReference>
<feature type="binding site" evidence="4">
    <location>
        <begin position="621"/>
        <end position="622"/>
    </location>
    <ligand>
        <name>substrate</name>
    </ligand>
</feature>
<reference evidence="8 9" key="1">
    <citation type="submission" date="2017-02" db="EMBL/GenBank/DDBJ databases">
        <title>Prevalence of linear plasmids in Cutibacterium acnes isolates obtained from cancerous prostatic tissue.</title>
        <authorList>
            <person name="Davidsson S."/>
            <person name="Bruggemann H."/>
        </authorList>
    </citation>
    <scope>NUCLEOTIDE SEQUENCE [LARGE SCALE GENOMIC DNA]</scope>
    <source>
        <strain evidence="8 9">11-78</strain>
    </source>
</reference>
<evidence type="ECO:0000313" key="9">
    <source>
        <dbReference type="Proteomes" id="UP000226191"/>
    </source>
</evidence>
<name>A0AA44QLJ6_CUTAC</name>
<dbReference type="AlphaFoldDB" id="A0AA44QLJ6"/>
<dbReference type="Proteomes" id="UP000226191">
    <property type="component" value="Unassembled WGS sequence"/>
</dbReference>
<dbReference type="InterPro" id="IPR005194">
    <property type="entry name" value="Glyco_hydro_65_C"/>
</dbReference>
<feature type="domain" description="Glycoside hydrolase family 65 N-terminal" evidence="7">
    <location>
        <begin position="23"/>
        <end position="289"/>
    </location>
</feature>
<dbReference type="SUPFAM" id="SSF74650">
    <property type="entry name" value="Galactose mutarotase-like"/>
    <property type="match status" value="1"/>
</dbReference>